<proteinExistence type="predicted"/>
<feature type="chain" id="PRO_5035219972" evidence="2">
    <location>
        <begin position="20"/>
        <end position="119"/>
    </location>
</feature>
<keyword evidence="4" id="KW-1185">Reference proteome</keyword>
<dbReference type="AlphaFoldDB" id="A0A8J2K910"/>
<evidence type="ECO:0000313" key="4">
    <source>
        <dbReference type="Proteomes" id="UP000708208"/>
    </source>
</evidence>
<dbReference type="Proteomes" id="UP000708208">
    <property type="component" value="Unassembled WGS sequence"/>
</dbReference>
<gene>
    <name evidence="3" type="ORF">AFUS01_LOCUS10790</name>
</gene>
<feature type="region of interest" description="Disordered" evidence="1">
    <location>
        <begin position="78"/>
        <end position="99"/>
    </location>
</feature>
<evidence type="ECO:0000313" key="3">
    <source>
        <dbReference type="EMBL" id="CAG7721583.1"/>
    </source>
</evidence>
<evidence type="ECO:0000256" key="2">
    <source>
        <dbReference type="SAM" id="SignalP"/>
    </source>
</evidence>
<keyword evidence="2" id="KW-0732">Signal</keyword>
<evidence type="ECO:0000256" key="1">
    <source>
        <dbReference type="SAM" id="MobiDB-lite"/>
    </source>
</evidence>
<protein>
    <submittedName>
        <fullName evidence="3">Uncharacterized protein</fullName>
    </submittedName>
</protein>
<name>A0A8J2K910_9HEXA</name>
<reference evidence="3" key="1">
    <citation type="submission" date="2021-06" db="EMBL/GenBank/DDBJ databases">
        <authorList>
            <person name="Hodson N. C."/>
            <person name="Mongue J. A."/>
            <person name="Jaron S. K."/>
        </authorList>
    </citation>
    <scope>NUCLEOTIDE SEQUENCE</scope>
</reference>
<organism evidence="3 4">
    <name type="scientific">Allacma fusca</name>
    <dbReference type="NCBI Taxonomy" id="39272"/>
    <lineage>
        <taxon>Eukaryota</taxon>
        <taxon>Metazoa</taxon>
        <taxon>Ecdysozoa</taxon>
        <taxon>Arthropoda</taxon>
        <taxon>Hexapoda</taxon>
        <taxon>Collembola</taxon>
        <taxon>Symphypleona</taxon>
        <taxon>Sminthuridae</taxon>
        <taxon>Allacma</taxon>
    </lineage>
</organism>
<sequence length="119" mass="13378">MNFIYWILVALTFVINASSGNLVPGKIHPPRVRRESGRNLQSPYLLKHAQIGLEVPKGRQSDRFARRAIMKVKVKQETETVITAPPPPKPGMMGSDEADSSSYWTNLNSQCVYIQIILL</sequence>
<feature type="signal peptide" evidence="2">
    <location>
        <begin position="1"/>
        <end position="19"/>
    </location>
</feature>
<dbReference type="EMBL" id="CAJVCH010080849">
    <property type="protein sequence ID" value="CAG7721583.1"/>
    <property type="molecule type" value="Genomic_DNA"/>
</dbReference>
<comment type="caution">
    <text evidence="3">The sequence shown here is derived from an EMBL/GenBank/DDBJ whole genome shotgun (WGS) entry which is preliminary data.</text>
</comment>
<accession>A0A8J2K910</accession>